<reference evidence="2" key="1">
    <citation type="submission" date="2017-02" db="EMBL/GenBank/DDBJ databases">
        <authorList>
            <person name="Varghese N."/>
            <person name="Submissions S."/>
        </authorList>
    </citation>
    <scope>NUCLEOTIDE SEQUENCE [LARGE SCALE GENOMIC DNA]</scope>
    <source>
        <strain evidence="2">ATCC 27094</strain>
    </source>
</reference>
<dbReference type="RefSeq" id="WP_085936395.1">
    <property type="nucleotide sequence ID" value="NZ_FUWJ01000008.1"/>
</dbReference>
<gene>
    <name evidence="1" type="ORF">SAMN02745126_04687</name>
</gene>
<name>A0A1T4SHK6_9HYPH</name>
<dbReference type="InterPro" id="IPR018727">
    <property type="entry name" value="DUF2267"/>
</dbReference>
<dbReference type="STRING" id="225324.SAMN02745126_04687"/>
<dbReference type="Proteomes" id="UP000190092">
    <property type="component" value="Unassembled WGS sequence"/>
</dbReference>
<dbReference type="EMBL" id="FUWJ01000008">
    <property type="protein sequence ID" value="SKA27667.1"/>
    <property type="molecule type" value="Genomic_DNA"/>
</dbReference>
<sequence length="140" mass="15692">MTVPQEYERASKEFEAFLVDVRDTALLSTTHRAYTMAQGVLQAFRRRLTVKEALLFANVLPVGLRALFVADWDIDAPKRPFADKAAMNAEVLQLRQDHNVSTQSAIEDVAAALRRRVDHSALEGVLARLPKGAAEFWRAD</sequence>
<dbReference type="Pfam" id="PF10025">
    <property type="entry name" value="DUF2267"/>
    <property type="match status" value="1"/>
</dbReference>
<proteinExistence type="predicted"/>
<organism evidence="1 2">
    <name type="scientific">Enhydrobacter aerosaccus</name>
    <dbReference type="NCBI Taxonomy" id="225324"/>
    <lineage>
        <taxon>Bacteria</taxon>
        <taxon>Pseudomonadati</taxon>
        <taxon>Pseudomonadota</taxon>
        <taxon>Alphaproteobacteria</taxon>
        <taxon>Hyphomicrobiales</taxon>
        <taxon>Enhydrobacter</taxon>
    </lineage>
</organism>
<dbReference type="OrthoDB" id="20942at2"/>
<dbReference type="Gene3D" id="1.10.490.110">
    <property type="entry name" value="Uncharacterized conserved protein DUF2267"/>
    <property type="match status" value="1"/>
</dbReference>
<keyword evidence="2" id="KW-1185">Reference proteome</keyword>
<dbReference type="AlphaFoldDB" id="A0A1T4SHK6"/>
<evidence type="ECO:0000313" key="2">
    <source>
        <dbReference type="Proteomes" id="UP000190092"/>
    </source>
</evidence>
<protein>
    <submittedName>
        <fullName evidence="1">Uncharacterized conserved protein, DUF2267 family</fullName>
    </submittedName>
</protein>
<evidence type="ECO:0000313" key="1">
    <source>
        <dbReference type="EMBL" id="SKA27667.1"/>
    </source>
</evidence>
<accession>A0A1T4SHK6</accession>
<dbReference type="InterPro" id="IPR038282">
    <property type="entry name" value="DUF2267_sf"/>
</dbReference>